<feature type="compositionally biased region" description="Acidic residues" evidence="1">
    <location>
        <begin position="26"/>
        <end position="35"/>
    </location>
</feature>
<sequence length="99" mass="11594">MPRQEFGDPSPPPPNSKKDTSSREFEQEEEKEDDAGERLLRTIPKRCGRPSLEKNGELLLFIKKESRYFVWMLRKCERVSARLGLTETERRRCKIRGAA</sequence>
<keyword evidence="3" id="KW-1185">Reference proteome</keyword>
<evidence type="ECO:0000313" key="2">
    <source>
        <dbReference type="EMBL" id="KAL0100982.1"/>
    </source>
</evidence>
<proteinExistence type="predicted"/>
<dbReference type="EMBL" id="JADYXP020000025">
    <property type="protein sequence ID" value="KAL0100982.1"/>
    <property type="molecule type" value="Genomic_DNA"/>
</dbReference>
<evidence type="ECO:0000256" key="1">
    <source>
        <dbReference type="SAM" id="MobiDB-lite"/>
    </source>
</evidence>
<dbReference type="AlphaFoldDB" id="A0AAW2ECN5"/>
<accession>A0AAW2ECN5</accession>
<reference evidence="2 3" key="1">
    <citation type="submission" date="2023-03" db="EMBL/GenBank/DDBJ databases">
        <title>High recombination rates correlate with genetic variation in Cardiocondyla obscurior ants.</title>
        <authorList>
            <person name="Errbii M."/>
        </authorList>
    </citation>
    <scope>NUCLEOTIDE SEQUENCE [LARGE SCALE GENOMIC DNA]</scope>
    <source>
        <strain evidence="2">Alpha-2009</strain>
        <tissue evidence="2">Whole body</tissue>
    </source>
</reference>
<dbReference type="Proteomes" id="UP001430953">
    <property type="component" value="Unassembled WGS sequence"/>
</dbReference>
<protein>
    <submittedName>
        <fullName evidence="2">Uncharacterized protein</fullName>
    </submittedName>
</protein>
<name>A0AAW2ECN5_9HYME</name>
<feature type="compositionally biased region" description="Basic and acidic residues" evidence="1">
    <location>
        <begin position="16"/>
        <end position="25"/>
    </location>
</feature>
<comment type="caution">
    <text evidence="2">The sequence shown here is derived from an EMBL/GenBank/DDBJ whole genome shotgun (WGS) entry which is preliminary data.</text>
</comment>
<gene>
    <name evidence="2" type="ORF">PUN28_019403</name>
</gene>
<evidence type="ECO:0000313" key="3">
    <source>
        <dbReference type="Proteomes" id="UP001430953"/>
    </source>
</evidence>
<feature type="region of interest" description="Disordered" evidence="1">
    <location>
        <begin position="1"/>
        <end position="38"/>
    </location>
</feature>
<organism evidence="2 3">
    <name type="scientific">Cardiocondyla obscurior</name>
    <dbReference type="NCBI Taxonomy" id="286306"/>
    <lineage>
        <taxon>Eukaryota</taxon>
        <taxon>Metazoa</taxon>
        <taxon>Ecdysozoa</taxon>
        <taxon>Arthropoda</taxon>
        <taxon>Hexapoda</taxon>
        <taxon>Insecta</taxon>
        <taxon>Pterygota</taxon>
        <taxon>Neoptera</taxon>
        <taxon>Endopterygota</taxon>
        <taxon>Hymenoptera</taxon>
        <taxon>Apocrita</taxon>
        <taxon>Aculeata</taxon>
        <taxon>Formicoidea</taxon>
        <taxon>Formicidae</taxon>
        <taxon>Myrmicinae</taxon>
        <taxon>Cardiocondyla</taxon>
    </lineage>
</organism>